<proteinExistence type="predicted"/>
<feature type="compositionally biased region" description="Basic and acidic residues" evidence="1">
    <location>
        <begin position="109"/>
        <end position="120"/>
    </location>
</feature>
<evidence type="ECO:0000313" key="3">
    <source>
        <dbReference type="Proteomes" id="UP000053573"/>
    </source>
</evidence>
<keyword evidence="3" id="KW-1185">Reference proteome</keyword>
<organism evidence="2 3">
    <name type="scientific">Blastomyces silverae</name>
    <dbReference type="NCBI Taxonomy" id="2060906"/>
    <lineage>
        <taxon>Eukaryota</taxon>
        <taxon>Fungi</taxon>
        <taxon>Dikarya</taxon>
        <taxon>Ascomycota</taxon>
        <taxon>Pezizomycotina</taxon>
        <taxon>Eurotiomycetes</taxon>
        <taxon>Eurotiomycetidae</taxon>
        <taxon>Onygenales</taxon>
        <taxon>Ajellomycetaceae</taxon>
        <taxon>Blastomyces</taxon>
    </lineage>
</organism>
<evidence type="ECO:0000313" key="2">
    <source>
        <dbReference type="EMBL" id="KLJ09239.1"/>
    </source>
</evidence>
<dbReference type="AlphaFoldDB" id="A0A0H1BCP2"/>
<feature type="region of interest" description="Disordered" evidence="1">
    <location>
        <begin position="83"/>
        <end position="120"/>
    </location>
</feature>
<gene>
    <name evidence="2" type="ORF">EMPG_15337</name>
</gene>
<dbReference type="Proteomes" id="UP000053573">
    <property type="component" value="Unassembled WGS sequence"/>
</dbReference>
<feature type="compositionally biased region" description="Pro residues" evidence="1">
    <location>
        <begin position="86"/>
        <end position="98"/>
    </location>
</feature>
<evidence type="ECO:0000256" key="1">
    <source>
        <dbReference type="SAM" id="MobiDB-lite"/>
    </source>
</evidence>
<comment type="caution">
    <text evidence="2">The sequence shown here is derived from an EMBL/GenBank/DDBJ whole genome shotgun (WGS) entry which is preliminary data.</text>
</comment>
<dbReference type="EMBL" id="LDEV01002393">
    <property type="protein sequence ID" value="KLJ09239.1"/>
    <property type="molecule type" value="Genomic_DNA"/>
</dbReference>
<sequence length="120" mass="13431">MVPDLPARRDLAVLACPLLVVLYLKNHFAPTLISQAQSMLHALPHPQLSEGRYHLFQRFTSYVMSLVPNHPLLLRPPLRTTLRVPPHTPIPPSSPPPLQLSISPPAKNVSRDLPKLHPPF</sequence>
<reference evidence="3" key="1">
    <citation type="journal article" date="2015" name="PLoS Genet.">
        <title>The dynamic genome and transcriptome of the human fungal pathogen Blastomyces and close relative Emmonsia.</title>
        <authorList>
            <person name="Munoz J.F."/>
            <person name="Gauthier G.M."/>
            <person name="Desjardins C.A."/>
            <person name="Gallo J.E."/>
            <person name="Holder J."/>
            <person name="Sullivan T.D."/>
            <person name="Marty A.J."/>
            <person name="Carmen J.C."/>
            <person name="Chen Z."/>
            <person name="Ding L."/>
            <person name="Gujja S."/>
            <person name="Magrini V."/>
            <person name="Misas E."/>
            <person name="Mitreva M."/>
            <person name="Priest M."/>
            <person name="Saif S."/>
            <person name="Whiston E.A."/>
            <person name="Young S."/>
            <person name="Zeng Q."/>
            <person name="Goldman W.E."/>
            <person name="Mardis E.R."/>
            <person name="Taylor J.W."/>
            <person name="McEwen J.G."/>
            <person name="Clay O.K."/>
            <person name="Klein B.S."/>
            <person name="Cuomo C.A."/>
        </authorList>
    </citation>
    <scope>NUCLEOTIDE SEQUENCE [LARGE SCALE GENOMIC DNA]</scope>
    <source>
        <strain evidence="3">UAMH 139</strain>
    </source>
</reference>
<protein>
    <submittedName>
        <fullName evidence="2">Uncharacterized protein</fullName>
    </submittedName>
</protein>
<accession>A0A0H1BCP2</accession>
<name>A0A0H1BCP2_9EURO</name>